<protein>
    <recommendedName>
        <fullName evidence="1">KTSC domain-containing protein</fullName>
    </recommendedName>
</protein>
<feature type="domain" description="KTSC" evidence="1">
    <location>
        <begin position="15"/>
        <end position="65"/>
    </location>
</feature>
<dbReference type="EMBL" id="JXAK01000030">
    <property type="protein sequence ID" value="KIL39825.1"/>
    <property type="molecule type" value="Genomic_DNA"/>
</dbReference>
<name>A0ABR5AFJ9_9BACL</name>
<comment type="caution">
    <text evidence="2">The sequence shown here is derived from an EMBL/GenBank/DDBJ whole genome shotgun (WGS) entry which is preliminary data.</text>
</comment>
<evidence type="ECO:0000313" key="2">
    <source>
        <dbReference type="EMBL" id="KIL39825.1"/>
    </source>
</evidence>
<dbReference type="Proteomes" id="UP000031967">
    <property type="component" value="Unassembled WGS sequence"/>
</dbReference>
<accession>A0ABR5AFJ9</accession>
<proteinExistence type="predicted"/>
<reference evidence="2 3" key="1">
    <citation type="submission" date="2014-12" db="EMBL/GenBank/DDBJ databases">
        <title>Draft genome sequence of Paenibacillus kamchatkensis strain B-2647.</title>
        <authorList>
            <person name="Karlyshev A.V."/>
            <person name="Kudryashova E.B."/>
        </authorList>
    </citation>
    <scope>NUCLEOTIDE SEQUENCE [LARGE SCALE GENOMIC DNA]</scope>
    <source>
        <strain evidence="2 3">VKM B-2647</strain>
    </source>
</reference>
<gene>
    <name evidence="2" type="ORF">SD70_17285</name>
</gene>
<dbReference type="InterPro" id="IPR025309">
    <property type="entry name" value="KTSC_dom"/>
</dbReference>
<evidence type="ECO:0000259" key="1">
    <source>
        <dbReference type="Pfam" id="PF13619"/>
    </source>
</evidence>
<sequence>MQPKEACRMNMIPLESKQITHVTYDEETARIVAHYYNGEVREFPSVSKEEYDSLLAASNKYDHFMHIVSGPAGESAE</sequence>
<dbReference type="Pfam" id="PF13619">
    <property type="entry name" value="KTSC"/>
    <property type="match status" value="1"/>
</dbReference>
<organism evidence="2 3">
    <name type="scientific">Gordoniibacillus kamchatkensis</name>
    <dbReference type="NCBI Taxonomy" id="1590651"/>
    <lineage>
        <taxon>Bacteria</taxon>
        <taxon>Bacillati</taxon>
        <taxon>Bacillota</taxon>
        <taxon>Bacilli</taxon>
        <taxon>Bacillales</taxon>
        <taxon>Paenibacillaceae</taxon>
        <taxon>Gordoniibacillus</taxon>
    </lineage>
</organism>
<evidence type="ECO:0000313" key="3">
    <source>
        <dbReference type="Proteomes" id="UP000031967"/>
    </source>
</evidence>
<keyword evidence="3" id="KW-1185">Reference proteome</keyword>